<comment type="subcellular location">
    <subcellularLocation>
        <location evidence="1">Secreted</location>
    </subcellularLocation>
</comment>
<dbReference type="GO" id="GO:0004867">
    <property type="term" value="F:serine-type endopeptidase inhibitor activity"/>
    <property type="evidence" value="ECO:0007669"/>
    <property type="project" value="UniProtKB-KW"/>
</dbReference>
<proteinExistence type="inferred from homology"/>
<dbReference type="Gene3D" id="2.10.25.10">
    <property type="entry name" value="Laminin"/>
    <property type="match status" value="1"/>
</dbReference>
<dbReference type="GO" id="GO:0005576">
    <property type="term" value="C:extracellular region"/>
    <property type="evidence" value="ECO:0007669"/>
    <property type="project" value="UniProtKB-SubCell"/>
</dbReference>
<accession>A0A310SBV6</accession>
<organism evidence="8 9">
    <name type="scientific">Eufriesea mexicana</name>
    <dbReference type="NCBI Taxonomy" id="516756"/>
    <lineage>
        <taxon>Eukaryota</taxon>
        <taxon>Metazoa</taxon>
        <taxon>Ecdysozoa</taxon>
        <taxon>Arthropoda</taxon>
        <taxon>Hexapoda</taxon>
        <taxon>Insecta</taxon>
        <taxon>Pterygota</taxon>
        <taxon>Neoptera</taxon>
        <taxon>Endopterygota</taxon>
        <taxon>Hymenoptera</taxon>
        <taxon>Apocrita</taxon>
        <taxon>Aculeata</taxon>
        <taxon>Apoidea</taxon>
        <taxon>Anthophila</taxon>
        <taxon>Apidae</taxon>
        <taxon>Eufriesea</taxon>
    </lineage>
</organism>
<dbReference type="Proteomes" id="UP000250275">
    <property type="component" value="Unassembled WGS sequence"/>
</dbReference>
<keyword evidence="9" id="KW-1185">Reference proteome</keyword>
<reference evidence="8 9" key="1">
    <citation type="submission" date="2015-07" db="EMBL/GenBank/DDBJ databases">
        <title>The genome of Eufriesea mexicana.</title>
        <authorList>
            <person name="Pan H."/>
            <person name="Kapheim K."/>
        </authorList>
    </citation>
    <scope>NUCLEOTIDE SEQUENCE [LARGE SCALE GENOMIC DNA]</scope>
    <source>
        <strain evidence="8">0111107269</strain>
        <tissue evidence="8">Whole body</tissue>
    </source>
</reference>
<gene>
    <name evidence="8" type="ORF">WN48_05229</name>
</gene>
<keyword evidence="4" id="KW-0646">Protease inhibitor</keyword>
<evidence type="ECO:0000259" key="7">
    <source>
        <dbReference type="Pfam" id="PF01826"/>
    </source>
</evidence>
<evidence type="ECO:0000256" key="1">
    <source>
        <dbReference type="ARBA" id="ARBA00004613"/>
    </source>
</evidence>
<dbReference type="Pfam" id="PF01826">
    <property type="entry name" value="TIL"/>
    <property type="match status" value="1"/>
</dbReference>
<dbReference type="SUPFAM" id="SSF57567">
    <property type="entry name" value="Serine protease inhibitors"/>
    <property type="match status" value="1"/>
</dbReference>
<dbReference type="OrthoDB" id="6236007at2759"/>
<keyword evidence="3" id="KW-0964">Secreted</keyword>
<dbReference type="InterPro" id="IPR036084">
    <property type="entry name" value="Ser_inhib-like_sf"/>
</dbReference>
<keyword evidence="5" id="KW-0722">Serine protease inhibitor</keyword>
<protein>
    <recommendedName>
        <fullName evidence="7">TIL domain-containing protein</fullName>
    </recommendedName>
</protein>
<evidence type="ECO:0000313" key="8">
    <source>
        <dbReference type="EMBL" id="OAD54565.1"/>
    </source>
</evidence>
<evidence type="ECO:0000256" key="5">
    <source>
        <dbReference type="ARBA" id="ARBA00022900"/>
    </source>
</evidence>
<evidence type="ECO:0000256" key="3">
    <source>
        <dbReference type="ARBA" id="ARBA00022525"/>
    </source>
</evidence>
<dbReference type="EMBL" id="KQ764252">
    <property type="protein sequence ID" value="OAD54565.1"/>
    <property type="molecule type" value="Genomic_DNA"/>
</dbReference>
<evidence type="ECO:0000256" key="4">
    <source>
        <dbReference type="ARBA" id="ARBA00022690"/>
    </source>
</evidence>
<dbReference type="PANTHER" id="PTHR23259">
    <property type="entry name" value="RIDDLE"/>
    <property type="match status" value="1"/>
</dbReference>
<dbReference type="AlphaFoldDB" id="A0A310SBV6"/>
<evidence type="ECO:0000256" key="6">
    <source>
        <dbReference type="ARBA" id="ARBA00023157"/>
    </source>
</evidence>
<dbReference type="PANTHER" id="PTHR23259:SF70">
    <property type="entry name" value="ACCESSORY GLAND PROTEIN ACP62F-RELATED"/>
    <property type="match status" value="1"/>
</dbReference>
<keyword evidence="6" id="KW-1015">Disulfide bond</keyword>
<feature type="domain" description="TIL" evidence="7">
    <location>
        <begin position="155"/>
        <end position="212"/>
    </location>
</feature>
<sequence>MKYGIKGPLTGSILETDAPATPSSTIRDLFRPPTNRREQWDCFQSYTLSLSRSQIFLYHLSFALGALLVTNFISPENRQAYSIAALIGSNVAEASFLSRQKGESSLRGLLDSGTQRYSTNHYYFTSTGSSVTDPGRGKIQELPTIGPTNAEDPDCGKDEVFDICGRVCEPTCRELDRRETCRPHCDGSLAMCTCGPGLVRDDNNKCSPPSECEETS</sequence>
<comment type="similarity">
    <text evidence="2">Belongs to the serine protease inhibitor-like (TIL domain-containing) family.</text>
</comment>
<evidence type="ECO:0000256" key="2">
    <source>
        <dbReference type="ARBA" id="ARBA00007611"/>
    </source>
</evidence>
<dbReference type="InterPro" id="IPR051368">
    <property type="entry name" value="SerProtInhib-TIL_Domain"/>
</dbReference>
<name>A0A310SBV6_9HYME</name>
<dbReference type="CDD" id="cd19941">
    <property type="entry name" value="TIL"/>
    <property type="match status" value="1"/>
</dbReference>
<evidence type="ECO:0000313" key="9">
    <source>
        <dbReference type="Proteomes" id="UP000250275"/>
    </source>
</evidence>
<dbReference type="InterPro" id="IPR002919">
    <property type="entry name" value="TIL_dom"/>
</dbReference>